<evidence type="ECO:0000313" key="6">
    <source>
        <dbReference type="Proteomes" id="UP000663505"/>
    </source>
</evidence>
<dbReference type="SMART" id="SM00345">
    <property type="entry name" value="HTH_GNTR"/>
    <property type="match status" value="1"/>
</dbReference>
<dbReference type="PANTHER" id="PTHR38445:SF7">
    <property type="entry name" value="GNTR-FAMILY TRANSCRIPTIONAL REGULATOR"/>
    <property type="match status" value="1"/>
</dbReference>
<keyword evidence="1" id="KW-0805">Transcription regulation</keyword>
<dbReference type="PROSITE" id="PS50949">
    <property type="entry name" value="HTH_GNTR"/>
    <property type="match status" value="1"/>
</dbReference>
<dbReference type="InterPro" id="IPR000524">
    <property type="entry name" value="Tscrpt_reg_HTH_GntR"/>
</dbReference>
<dbReference type="Gene3D" id="1.10.10.10">
    <property type="entry name" value="Winged helix-like DNA-binding domain superfamily/Winged helix DNA-binding domain"/>
    <property type="match status" value="1"/>
</dbReference>
<feature type="domain" description="HTH gntR-type" evidence="4">
    <location>
        <begin position="11"/>
        <end position="79"/>
    </location>
</feature>
<reference evidence="5 6" key="1">
    <citation type="submission" date="2021-02" db="EMBL/GenBank/DDBJ databases">
        <title>Alicyclobacillus curvatus sp. nov. and Alicyclobacillus mengziensis sp. nov., two acidophilic bacteria isolated from acid mine drainage.</title>
        <authorList>
            <person name="Huang Y."/>
        </authorList>
    </citation>
    <scope>NUCLEOTIDE SEQUENCE [LARGE SCALE GENOMIC DNA]</scope>
    <source>
        <strain evidence="5 6">S30H14</strain>
    </source>
</reference>
<dbReference type="Pfam" id="PF00392">
    <property type="entry name" value="GntR"/>
    <property type="match status" value="1"/>
</dbReference>
<dbReference type="RefSeq" id="WP_206655199.1">
    <property type="nucleotide sequence ID" value="NZ_CP071182.1"/>
</dbReference>
<evidence type="ECO:0000256" key="1">
    <source>
        <dbReference type="ARBA" id="ARBA00023015"/>
    </source>
</evidence>
<name>A0A9X7Z612_9BACL</name>
<keyword evidence="6" id="KW-1185">Reference proteome</keyword>
<gene>
    <name evidence="5" type="ORF">JZ786_14910</name>
</gene>
<dbReference type="SUPFAM" id="SSF46785">
    <property type="entry name" value="Winged helix' DNA-binding domain"/>
    <property type="match status" value="1"/>
</dbReference>
<dbReference type="InterPro" id="IPR036388">
    <property type="entry name" value="WH-like_DNA-bd_sf"/>
</dbReference>
<dbReference type="GO" id="GO:0003700">
    <property type="term" value="F:DNA-binding transcription factor activity"/>
    <property type="evidence" value="ECO:0007669"/>
    <property type="project" value="InterPro"/>
</dbReference>
<protein>
    <submittedName>
        <fullName evidence="5">GntR family transcriptional regulator</fullName>
    </submittedName>
</protein>
<dbReference type="KEGG" id="afx:JZ786_14910"/>
<evidence type="ECO:0000259" key="4">
    <source>
        <dbReference type="PROSITE" id="PS50949"/>
    </source>
</evidence>
<evidence type="ECO:0000313" key="5">
    <source>
        <dbReference type="EMBL" id="QSO45826.1"/>
    </source>
</evidence>
<accession>A0A9X7Z612</accession>
<dbReference type="GO" id="GO:0003677">
    <property type="term" value="F:DNA binding"/>
    <property type="evidence" value="ECO:0007669"/>
    <property type="project" value="UniProtKB-KW"/>
</dbReference>
<sequence>MNWKLDPGSGVPLYVQLRQQIIQRIVRGNWPAGFQLPTVRQMAVDVRINVNTVSKVYNQVEREGYIVAHQGKGTFVRDETAWQQNAPTRTHQVERFATLVQEMAQAQGVSLEELIGALHRRISS</sequence>
<dbReference type="InterPro" id="IPR036390">
    <property type="entry name" value="WH_DNA-bd_sf"/>
</dbReference>
<keyword evidence="3" id="KW-0804">Transcription</keyword>
<organism evidence="5 6">
    <name type="scientific">Alicyclobacillus mengziensis</name>
    <dbReference type="NCBI Taxonomy" id="2931921"/>
    <lineage>
        <taxon>Bacteria</taxon>
        <taxon>Bacillati</taxon>
        <taxon>Bacillota</taxon>
        <taxon>Bacilli</taxon>
        <taxon>Bacillales</taxon>
        <taxon>Alicyclobacillaceae</taxon>
        <taxon>Alicyclobacillus</taxon>
    </lineage>
</organism>
<dbReference type="Proteomes" id="UP000663505">
    <property type="component" value="Chromosome"/>
</dbReference>
<evidence type="ECO:0000256" key="3">
    <source>
        <dbReference type="ARBA" id="ARBA00023163"/>
    </source>
</evidence>
<keyword evidence="2" id="KW-0238">DNA-binding</keyword>
<dbReference type="PANTHER" id="PTHR38445">
    <property type="entry name" value="HTH-TYPE TRANSCRIPTIONAL REPRESSOR YTRA"/>
    <property type="match status" value="1"/>
</dbReference>
<dbReference type="AlphaFoldDB" id="A0A9X7Z612"/>
<proteinExistence type="predicted"/>
<evidence type="ECO:0000256" key="2">
    <source>
        <dbReference type="ARBA" id="ARBA00023125"/>
    </source>
</evidence>
<dbReference type="CDD" id="cd07377">
    <property type="entry name" value="WHTH_GntR"/>
    <property type="match status" value="1"/>
</dbReference>
<dbReference type="EMBL" id="CP071182">
    <property type="protein sequence ID" value="QSO45826.1"/>
    <property type="molecule type" value="Genomic_DNA"/>
</dbReference>